<feature type="transmembrane region" description="Helical" evidence="1">
    <location>
        <begin position="20"/>
        <end position="44"/>
    </location>
</feature>
<feature type="transmembrane region" description="Helical" evidence="1">
    <location>
        <begin position="106"/>
        <end position="124"/>
    </location>
</feature>
<dbReference type="InterPro" id="IPR000326">
    <property type="entry name" value="PAP2/HPO"/>
</dbReference>
<dbReference type="KEGG" id="nvr:FEJ81_02810"/>
<dbReference type="SUPFAM" id="SSF48317">
    <property type="entry name" value="Acid phosphatase/Vanadium-dependent haloperoxidase"/>
    <property type="match status" value="1"/>
</dbReference>
<dbReference type="Pfam" id="PF01569">
    <property type="entry name" value="PAP2"/>
    <property type="match status" value="1"/>
</dbReference>
<protein>
    <submittedName>
        <fullName evidence="3">Phosphatase PAP2 family protein</fullName>
    </submittedName>
</protein>
<evidence type="ECO:0000259" key="2">
    <source>
        <dbReference type="SMART" id="SM00014"/>
    </source>
</evidence>
<proteinExistence type="predicted"/>
<feature type="transmembrane region" description="Helical" evidence="1">
    <location>
        <begin position="53"/>
        <end position="74"/>
    </location>
</feature>
<dbReference type="SMART" id="SM00014">
    <property type="entry name" value="acidPPc"/>
    <property type="match status" value="1"/>
</dbReference>
<feature type="transmembrane region" description="Helical" evidence="1">
    <location>
        <begin position="213"/>
        <end position="235"/>
    </location>
</feature>
<reference evidence="4" key="1">
    <citation type="submission" date="2019-05" db="EMBL/GenBank/DDBJ databases">
        <title>Genome sequence and methylation pattern of the halophilic Archaeon Natrinema versiforme BOL5-4.</title>
        <authorList>
            <person name="DasSarma P."/>
            <person name="Anton B.P."/>
            <person name="DasSarma S.L."/>
            <person name="Martinez F.L."/>
            <person name="Guzman D."/>
            <person name="Roberts R.J."/>
            <person name="DasSarma S."/>
        </authorList>
    </citation>
    <scope>NUCLEOTIDE SEQUENCE [LARGE SCALE GENOMIC DNA]</scope>
    <source>
        <strain evidence="4">BOL5-4</strain>
    </source>
</reference>
<keyword evidence="1" id="KW-0812">Transmembrane</keyword>
<keyword evidence="1" id="KW-0472">Membrane</keyword>
<dbReference type="Proteomes" id="UP000302218">
    <property type="component" value="Chromosome"/>
</dbReference>
<dbReference type="RefSeq" id="WP_138243843.1">
    <property type="nucleotide sequence ID" value="NZ_CP040330.1"/>
</dbReference>
<evidence type="ECO:0000313" key="4">
    <source>
        <dbReference type="Proteomes" id="UP000302218"/>
    </source>
</evidence>
<feature type="transmembrane region" description="Helical" evidence="1">
    <location>
        <begin position="247"/>
        <end position="268"/>
    </location>
</feature>
<sequence length="311" mass="32689">MSRGIGWFDSFRELAPEWAVVVLGLVTQLGDVWFLGLLVGTLYWRAADDRDGIAAVAGVLLAGLSLITGLKHVFALPRPERVLVEVGALPETVHPLYEATATATGYGFPSGHALLTTIVYLSLAEYLSVGTRRRRYLGAVGIVTIVCFSRVGLGVHYLVDIVAGIGVGLVFLLLTWGLLNRYPPHRGTLGFGLAVGLAAIAVVVSGADPDAVLLFGASLGAFAGWQLAVLARALDSGRGPIRDSGRLTARAVGAALVIAALIAATGYYWPVTLFAGSGALGLAVAALVVLPVLYRSERVSSFRRRSPSRSQ</sequence>
<dbReference type="EMBL" id="CP040330">
    <property type="protein sequence ID" value="QCS41330.1"/>
    <property type="molecule type" value="Genomic_DNA"/>
</dbReference>
<feature type="transmembrane region" description="Helical" evidence="1">
    <location>
        <begin position="161"/>
        <end position="179"/>
    </location>
</feature>
<dbReference type="Gene3D" id="1.20.144.10">
    <property type="entry name" value="Phosphatidic acid phosphatase type 2/haloperoxidase"/>
    <property type="match status" value="1"/>
</dbReference>
<dbReference type="InterPro" id="IPR036938">
    <property type="entry name" value="PAP2/HPO_sf"/>
</dbReference>
<evidence type="ECO:0000313" key="3">
    <source>
        <dbReference type="EMBL" id="QCS41330.1"/>
    </source>
</evidence>
<gene>
    <name evidence="3" type="ORF">FEJ81_02810</name>
</gene>
<name>A0A4V1FYH9_9EURY</name>
<organism evidence="3 4">
    <name type="scientific">Natrinema versiforme</name>
    <dbReference type="NCBI Taxonomy" id="88724"/>
    <lineage>
        <taxon>Archaea</taxon>
        <taxon>Methanobacteriati</taxon>
        <taxon>Methanobacteriota</taxon>
        <taxon>Stenosarchaea group</taxon>
        <taxon>Halobacteria</taxon>
        <taxon>Halobacteriales</taxon>
        <taxon>Natrialbaceae</taxon>
        <taxon>Natrinema</taxon>
    </lineage>
</organism>
<dbReference type="AlphaFoldDB" id="A0A4V1FYH9"/>
<dbReference type="PANTHER" id="PTHR14969:SF13">
    <property type="entry name" value="AT30094P"/>
    <property type="match status" value="1"/>
</dbReference>
<feature type="transmembrane region" description="Helical" evidence="1">
    <location>
        <begin position="188"/>
        <end position="207"/>
    </location>
</feature>
<dbReference type="OrthoDB" id="10182at2157"/>
<accession>A0A4V1FYH9</accession>
<dbReference type="PANTHER" id="PTHR14969">
    <property type="entry name" value="SPHINGOSINE-1-PHOSPHATE PHOSPHOHYDROLASE"/>
    <property type="match status" value="1"/>
</dbReference>
<dbReference type="GeneID" id="40264167"/>
<feature type="transmembrane region" description="Helical" evidence="1">
    <location>
        <begin position="274"/>
        <end position="294"/>
    </location>
</feature>
<feature type="domain" description="Phosphatidic acid phosphatase type 2/haloperoxidase" evidence="2">
    <location>
        <begin position="51"/>
        <end position="176"/>
    </location>
</feature>
<keyword evidence="1" id="KW-1133">Transmembrane helix</keyword>
<evidence type="ECO:0000256" key="1">
    <source>
        <dbReference type="SAM" id="Phobius"/>
    </source>
</evidence>
<feature type="transmembrane region" description="Helical" evidence="1">
    <location>
        <begin position="136"/>
        <end position="155"/>
    </location>
</feature>